<dbReference type="VEuPathDB" id="VectorBase:LLONM1_004966"/>
<dbReference type="InterPro" id="IPR029058">
    <property type="entry name" value="AB_hydrolase_fold"/>
</dbReference>
<name>A0A7G3APE9_LUTLO</name>
<dbReference type="PANTHER" id="PTHR11010:SF5">
    <property type="entry name" value="RE36938P-RELATED"/>
    <property type="match status" value="1"/>
</dbReference>
<feature type="signal peptide" evidence="6">
    <location>
        <begin position="1"/>
        <end position="21"/>
    </location>
</feature>
<dbReference type="GO" id="GO:0008239">
    <property type="term" value="F:dipeptidyl-peptidase activity"/>
    <property type="evidence" value="ECO:0007669"/>
    <property type="project" value="TreeGrafter"/>
</dbReference>
<dbReference type="GO" id="GO:0070008">
    <property type="term" value="F:serine-type exopeptidase activity"/>
    <property type="evidence" value="ECO:0007669"/>
    <property type="project" value="InterPro"/>
</dbReference>
<dbReference type="GO" id="GO:0004180">
    <property type="term" value="F:carboxypeptidase activity"/>
    <property type="evidence" value="ECO:0007669"/>
    <property type="project" value="UniProtKB-KW"/>
</dbReference>
<evidence type="ECO:0000256" key="3">
    <source>
        <dbReference type="ARBA" id="ARBA00022729"/>
    </source>
</evidence>
<keyword evidence="4" id="KW-0378">Hydrolase</keyword>
<dbReference type="VEuPathDB" id="VectorBase:LLONM1_008281"/>
<evidence type="ECO:0000256" key="6">
    <source>
        <dbReference type="SAM" id="SignalP"/>
    </source>
</evidence>
<dbReference type="Gene3D" id="1.20.120.980">
    <property type="entry name" value="Serine carboxypeptidase S28, SKS domain"/>
    <property type="match status" value="3"/>
</dbReference>
<organism evidence="7">
    <name type="scientific">Lutzomyia longipalpis</name>
    <name type="common">Sand fly</name>
    <dbReference type="NCBI Taxonomy" id="7200"/>
    <lineage>
        <taxon>Eukaryota</taxon>
        <taxon>Metazoa</taxon>
        <taxon>Ecdysozoa</taxon>
        <taxon>Arthropoda</taxon>
        <taxon>Hexapoda</taxon>
        <taxon>Insecta</taxon>
        <taxon>Pterygota</taxon>
        <taxon>Neoptera</taxon>
        <taxon>Endopterygota</taxon>
        <taxon>Diptera</taxon>
        <taxon>Nematocera</taxon>
        <taxon>Psychodoidea</taxon>
        <taxon>Psychodidae</taxon>
        <taxon>Lutzomyia</taxon>
        <taxon>Lutzomyia</taxon>
    </lineage>
</organism>
<dbReference type="Gene3D" id="3.40.50.1820">
    <property type="entry name" value="alpha/beta hydrolase"/>
    <property type="match status" value="4"/>
</dbReference>
<reference evidence="7" key="1">
    <citation type="journal article" date="2020" name="BMC">
        <title>Leishmania infection induces a limited differential gene expression in the sand fly midgut.</title>
        <authorList>
            <person name="Coutinho-Abreu I.V."/>
            <person name="Serafim T.D."/>
            <person name="Meneses C."/>
            <person name="Kamhawi S."/>
            <person name="Oliveira F."/>
            <person name="Valenzuela J.G."/>
        </authorList>
    </citation>
    <scope>NUCLEOTIDE SEQUENCE</scope>
    <source>
        <strain evidence="7">Jacobina</strain>
        <tissue evidence="7">Midgut</tissue>
    </source>
</reference>
<evidence type="ECO:0000256" key="1">
    <source>
        <dbReference type="ARBA" id="ARBA00011079"/>
    </source>
</evidence>
<dbReference type="VEuPathDB" id="VectorBase:LLONM1_009681"/>
<proteinExistence type="inferred from homology"/>
<dbReference type="Pfam" id="PF05577">
    <property type="entry name" value="Peptidase_S28"/>
    <property type="match status" value="4"/>
</dbReference>
<dbReference type="InterPro" id="IPR042269">
    <property type="entry name" value="Ser_carbopepase_S28_SKS"/>
</dbReference>
<evidence type="ECO:0000256" key="5">
    <source>
        <dbReference type="ARBA" id="ARBA00023180"/>
    </source>
</evidence>
<accession>A0A7G3APE9</accession>
<dbReference type="EMBL" id="GITU01007219">
    <property type="protein sequence ID" value="MBC1175922.1"/>
    <property type="molecule type" value="Transcribed_RNA"/>
</dbReference>
<evidence type="ECO:0000313" key="7">
    <source>
        <dbReference type="EMBL" id="MBC1175922.1"/>
    </source>
</evidence>
<keyword evidence="5" id="KW-0325">Glycoprotein</keyword>
<keyword evidence="2" id="KW-0645">Protease</keyword>
<comment type="similarity">
    <text evidence="1">Belongs to the peptidase S28 family.</text>
</comment>
<feature type="chain" id="PRO_5028800832" evidence="6">
    <location>
        <begin position="22"/>
        <end position="1580"/>
    </location>
</feature>
<evidence type="ECO:0000256" key="2">
    <source>
        <dbReference type="ARBA" id="ARBA00022670"/>
    </source>
</evidence>
<dbReference type="InterPro" id="IPR008758">
    <property type="entry name" value="Peptidase_S28"/>
</dbReference>
<keyword evidence="7" id="KW-0121">Carboxypeptidase</keyword>
<dbReference type="PANTHER" id="PTHR11010">
    <property type="entry name" value="PROTEASE S28 PRO-X CARBOXYPEPTIDASE-RELATED"/>
    <property type="match status" value="1"/>
</dbReference>
<protein>
    <submittedName>
        <fullName evidence="7">Putative prolylcarboxypeptidase</fullName>
    </submittedName>
</protein>
<dbReference type="GO" id="GO:0006508">
    <property type="term" value="P:proteolysis"/>
    <property type="evidence" value="ECO:0007669"/>
    <property type="project" value="UniProtKB-KW"/>
</dbReference>
<evidence type="ECO:0000256" key="4">
    <source>
        <dbReference type="ARBA" id="ARBA00022801"/>
    </source>
</evidence>
<dbReference type="PROSITE" id="PS51257">
    <property type="entry name" value="PROKAR_LIPOPROTEIN"/>
    <property type="match status" value="1"/>
</dbReference>
<dbReference type="SUPFAM" id="SSF53474">
    <property type="entry name" value="alpha/beta-Hydrolases"/>
    <property type="match status" value="5"/>
</dbReference>
<sequence>MVKKFIQAILAIGALAACVQCEIEMRNFTQPLDHFDENCTETWDNTYYIDESFYQPGGPIFLYVGDMQFYFTDYRIRSSHFRDIAIEAGALLVATEHRYYGNSRPVPDLTADNLVYLTSSQAIEDMAALVRFIRSSSPDLEEAKVIAAGVGHGGALATWLRQAYPDLIHAAWASSAKLNAILNFGEFHTTTTQSVRIYGGVLCYDRMANAFAMLEEVFQNENYTKLVEVFKMCPAEEEFDEEVAGALFFGTLATMIGQIISMMHSPAITSFCGYLERGENDMMGLADWIYYYVYNEQGCLPANMYDLLSEYMGTSWEDQGVIIGGRQQVWQSCNEFGWFKSSNASDHPFGDRFPYERFYEQCNFLLNYTITHEELLASVDNTNALFGGLSPNVTRVYFTNGNIDSEKTLSVLEDLNDQAPADVIPYFGTGADFESMNTTVFQGLRAVQERVRTLLLEWLEIDDEHTEAPTEGTTTTTEATTTTIGITPKVFSHKWKVFQNLHGPPPPPTAKSNPRVVREGWIEQQLDNFDDYNNATYQMRYLANDEFYQSGGPIFIFVGGEWEIAPDFIIGGHMYDMAKEMNGYMFYTEHRFYGQSRPTPDTSFENLQYLHINQALADLAHFIRTMKQEIPGASSSGVILVGASYSATMVTWFRQRYPELVNGAWSSSAPLLAQADFSEYFVIAGQSIRIVGGDTCYNALEEAFKEMQRLIDVEEFDILSEKMYLCSPLANNQDDISVFFKSLAGLMAPVVQYHTPGVIEGACNLILNAETPIDGYGDLVRLLFGECWYADNQGFIEQYKNPTWTTDITRPFVYQQCNEYGWFQTTNAPDQPFGSNIPLDFQLQWCHEIFDESFYNESIKYNVYVTNLNNNGLNPVITNVYSTHGQLDPWRPMGVQTNVNSFAPVVVIPGASHCMDLYSISPTDTPEMIASKQRTTSLCKTWGSFYKEIYRGPPPPSPKSNPRIVREGWIEQLVDNFDEYNNATYQMRYLANDEFYQPGGPIFIFVGGEWEIDPGFVTGGHMYDMGKEMNGYLFYTEHRFYGQSRPSPDTSYEYLQYLHINQALADLAHFIRTMKQEIPGASSSGVILVGGSYSATMVTWFRQKYPELVNGAWSSSAPLLAQADFVEYFETIGQSIRTVGGDACYNAIEGAFREMERLVEDEDFETLAEKTNMCSTLENNPDNIAVFFGTAAIFIAPLVQYHRPGDIEWACATIMGQESNIEGYGEFIRQTIGVCWDADYDEAIQYYANTEWSPDISRQWLYQTCNEFGWFQTSGSPDQPFGSMFPVEMNFQICHDVFGDSYYNESINYNIYITNLNNNGLNPVITNVYSTHGQLDPWRPMGIQENVNSFAPVVVIPGASHCMDLYSISPDDSPEMIASKQRTTALVRQFWRICTENLHRLHLKVTQGPLGEEWIEQQLDNFDEYNNATFQMRYLANDEFYQPGGPLFIYVGGEWSVSPGWILGGHMFDMAREMNGYMFYTEHRYYGQTRPTEDLSFANLQYLHVNQALADLAHFIRTMKQEIPGASSSGVILVGASYSATMVTWFRQRYPELVNGAWSSSAPLYAKADFVDTLKLLANQ</sequence>
<keyword evidence="3 6" id="KW-0732">Signal</keyword>